<dbReference type="PANTHER" id="PTHR22835">
    <property type="entry name" value="ZINC FINGER FYVE DOMAIN CONTAINING PROTEIN"/>
    <property type="match status" value="1"/>
</dbReference>
<proteinExistence type="inferred from homology"/>
<organism evidence="4 5">
    <name type="scientific">Citrullus colocynthis</name>
    <name type="common">colocynth</name>
    <dbReference type="NCBI Taxonomy" id="252529"/>
    <lineage>
        <taxon>Eukaryota</taxon>
        <taxon>Viridiplantae</taxon>
        <taxon>Streptophyta</taxon>
        <taxon>Embryophyta</taxon>
        <taxon>Tracheophyta</taxon>
        <taxon>Spermatophyta</taxon>
        <taxon>Magnoliopsida</taxon>
        <taxon>eudicotyledons</taxon>
        <taxon>Gunneridae</taxon>
        <taxon>Pentapetalae</taxon>
        <taxon>rosids</taxon>
        <taxon>fabids</taxon>
        <taxon>Cucurbitales</taxon>
        <taxon>Cucurbitaceae</taxon>
        <taxon>Benincaseae</taxon>
        <taxon>Citrullus</taxon>
    </lineage>
</organism>
<name>A0ABP0YKR4_9ROSI</name>
<gene>
    <name evidence="4" type="ORF">CITCOLO1_LOCUS13154</name>
</gene>
<dbReference type="EMBL" id="OZ021738">
    <property type="protein sequence ID" value="CAK9321090.1"/>
    <property type="molecule type" value="Genomic_DNA"/>
</dbReference>
<dbReference type="SUPFAM" id="SSF52266">
    <property type="entry name" value="SGNH hydrolase"/>
    <property type="match status" value="1"/>
</dbReference>
<protein>
    <recommendedName>
        <fullName evidence="6">GDSL esterase/lipase</fullName>
    </recommendedName>
</protein>
<feature type="chain" id="PRO_5045196366" description="GDSL esterase/lipase" evidence="3">
    <location>
        <begin position="39"/>
        <end position="197"/>
    </location>
</feature>
<feature type="signal peptide" evidence="3">
    <location>
        <begin position="1"/>
        <end position="38"/>
    </location>
</feature>
<keyword evidence="5" id="KW-1185">Reference proteome</keyword>
<keyword evidence="2" id="KW-0325">Glycoprotein</keyword>
<comment type="similarity">
    <text evidence="1">Belongs to the 'GDSL' lipolytic enzyme family.</text>
</comment>
<keyword evidence="3" id="KW-0732">Signal</keyword>
<evidence type="ECO:0000256" key="3">
    <source>
        <dbReference type="SAM" id="SignalP"/>
    </source>
</evidence>
<dbReference type="Proteomes" id="UP001642487">
    <property type="component" value="Chromosome 4"/>
</dbReference>
<reference evidence="4 5" key="1">
    <citation type="submission" date="2024-03" db="EMBL/GenBank/DDBJ databases">
        <authorList>
            <person name="Gkanogiannis A."/>
            <person name="Becerra Lopez-Lavalle L."/>
        </authorList>
    </citation>
    <scope>NUCLEOTIDE SEQUENCE [LARGE SCALE GENOMIC DNA]</scope>
</reference>
<dbReference type="PANTHER" id="PTHR22835:SF670">
    <property type="entry name" value="GDSL-LIKE LIPASE_ACYLHYDROLASE"/>
    <property type="match status" value="1"/>
</dbReference>
<dbReference type="Gene3D" id="3.40.50.1110">
    <property type="entry name" value="SGNH hydrolase"/>
    <property type="match status" value="1"/>
</dbReference>
<dbReference type="InterPro" id="IPR036514">
    <property type="entry name" value="SGNH_hydro_sf"/>
</dbReference>
<evidence type="ECO:0000313" key="5">
    <source>
        <dbReference type="Proteomes" id="UP001642487"/>
    </source>
</evidence>
<sequence>MYPQITLSGFNSNGLTKLIHRFALPLLLLLLCREILNSSLVFVGEIGGNDYNYLFFQRYSLEEVKSFVPLVVQAISSTITELIKLGATTLVVPGDIPIGCNPLYLMIYGNSVQNSENDYYNSAINFFSNASEHVGLTNTMEICLGLKNITFDEHTKHGVPFFAACDDPSRYVNWDGLHLTEAAHKLIAMDLLTRVIY</sequence>
<dbReference type="InterPro" id="IPR001087">
    <property type="entry name" value="GDSL"/>
</dbReference>
<dbReference type="Pfam" id="PF00657">
    <property type="entry name" value="Lipase_GDSL"/>
    <property type="match status" value="1"/>
</dbReference>
<evidence type="ECO:0000256" key="2">
    <source>
        <dbReference type="ARBA" id="ARBA00023180"/>
    </source>
</evidence>
<evidence type="ECO:0008006" key="6">
    <source>
        <dbReference type="Google" id="ProtNLM"/>
    </source>
</evidence>
<accession>A0ABP0YKR4</accession>
<evidence type="ECO:0000313" key="4">
    <source>
        <dbReference type="EMBL" id="CAK9321090.1"/>
    </source>
</evidence>
<evidence type="ECO:0000256" key="1">
    <source>
        <dbReference type="ARBA" id="ARBA00008668"/>
    </source>
</evidence>